<evidence type="ECO:0000313" key="2">
    <source>
        <dbReference type="EMBL" id="KOO36778.1"/>
    </source>
</evidence>
<organism evidence="2 3">
    <name type="scientific">Chrysochromulina tobinii</name>
    <dbReference type="NCBI Taxonomy" id="1460289"/>
    <lineage>
        <taxon>Eukaryota</taxon>
        <taxon>Haptista</taxon>
        <taxon>Haptophyta</taxon>
        <taxon>Prymnesiophyceae</taxon>
        <taxon>Prymnesiales</taxon>
        <taxon>Chrysochromulinaceae</taxon>
        <taxon>Chrysochromulina</taxon>
    </lineage>
</organism>
<evidence type="ECO:0008006" key="4">
    <source>
        <dbReference type="Google" id="ProtNLM"/>
    </source>
</evidence>
<name>A0A0M0KED2_9EUKA</name>
<dbReference type="GO" id="GO:0003723">
    <property type="term" value="F:RNA binding"/>
    <property type="evidence" value="ECO:0007669"/>
    <property type="project" value="InterPro"/>
</dbReference>
<proteinExistence type="predicted"/>
<gene>
    <name evidence="2" type="ORF">Ctob_015322</name>
</gene>
<feature type="compositionally biased region" description="Basic and acidic residues" evidence="1">
    <location>
        <begin position="120"/>
        <end position="155"/>
    </location>
</feature>
<evidence type="ECO:0000313" key="3">
    <source>
        <dbReference type="Proteomes" id="UP000037460"/>
    </source>
</evidence>
<dbReference type="SUPFAM" id="SSF54791">
    <property type="entry name" value="Eukaryotic type KH-domain (KH-domain type I)"/>
    <property type="match status" value="1"/>
</dbReference>
<dbReference type="EMBL" id="JWZX01000606">
    <property type="protein sequence ID" value="KOO36778.1"/>
    <property type="molecule type" value="Genomic_DNA"/>
</dbReference>
<feature type="compositionally biased region" description="Basic and acidic residues" evidence="1">
    <location>
        <begin position="99"/>
        <end position="113"/>
    </location>
</feature>
<dbReference type="InterPro" id="IPR036612">
    <property type="entry name" value="KH_dom_type_1_sf"/>
</dbReference>
<evidence type="ECO:0000256" key="1">
    <source>
        <dbReference type="SAM" id="MobiDB-lite"/>
    </source>
</evidence>
<accession>A0A0M0KED2</accession>
<dbReference type="CDD" id="cd00105">
    <property type="entry name" value="KH-I"/>
    <property type="match status" value="1"/>
</dbReference>
<keyword evidence="3" id="KW-1185">Reference proteome</keyword>
<reference evidence="3" key="1">
    <citation type="journal article" date="2015" name="PLoS Genet.">
        <title>Genome Sequence and Transcriptome Analyses of Chrysochromulina tobin: Metabolic Tools for Enhanced Algal Fitness in the Prominent Order Prymnesiales (Haptophyceae).</title>
        <authorList>
            <person name="Hovde B.T."/>
            <person name="Deodato C.R."/>
            <person name="Hunsperger H.M."/>
            <person name="Ryken S.A."/>
            <person name="Yost W."/>
            <person name="Jha R.K."/>
            <person name="Patterson J."/>
            <person name="Monnat R.J. Jr."/>
            <person name="Barlow S.B."/>
            <person name="Starkenburg S.R."/>
            <person name="Cattolico R.A."/>
        </authorList>
    </citation>
    <scope>NUCLEOTIDE SEQUENCE</scope>
    <source>
        <strain evidence="3">CCMP291</strain>
    </source>
</reference>
<dbReference type="AlphaFoldDB" id="A0A0M0KED2"/>
<feature type="region of interest" description="Disordered" evidence="1">
    <location>
        <begin position="50"/>
        <end position="155"/>
    </location>
</feature>
<sequence>MQLCSGSQIFIIDKYPPPDEGDDHRLLVIIGKPDQVRLAKEKCEQVLARAKEELPPLPPPLTSGWRPVPTVGDAGEEGGQGWFKESEAPPRSYDPSLYYDDRYDEPRQYEREPPPAPYGARERGGGGERERERDDYRDRQDDRRRGYDERPRYDR</sequence>
<comment type="caution">
    <text evidence="2">The sequence shown here is derived from an EMBL/GenBank/DDBJ whole genome shotgun (WGS) entry which is preliminary data.</text>
</comment>
<dbReference type="Proteomes" id="UP000037460">
    <property type="component" value="Unassembled WGS sequence"/>
</dbReference>
<protein>
    <recommendedName>
        <fullName evidence="4">K Homology domain-containing protein</fullName>
    </recommendedName>
</protein>